<organism evidence="1 2">
    <name type="scientific">Protopolystoma xenopodis</name>
    <dbReference type="NCBI Taxonomy" id="117903"/>
    <lineage>
        <taxon>Eukaryota</taxon>
        <taxon>Metazoa</taxon>
        <taxon>Spiralia</taxon>
        <taxon>Lophotrochozoa</taxon>
        <taxon>Platyhelminthes</taxon>
        <taxon>Monogenea</taxon>
        <taxon>Polyopisthocotylea</taxon>
        <taxon>Polystomatidea</taxon>
        <taxon>Polystomatidae</taxon>
        <taxon>Protopolystoma</taxon>
    </lineage>
</organism>
<evidence type="ECO:0000313" key="2">
    <source>
        <dbReference type="Proteomes" id="UP000784294"/>
    </source>
</evidence>
<keyword evidence="2" id="KW-1185">Reference proteome</keyword>
<protein>
    <submittedName>
        <fullName evidence="1">Uncharacterized protein</fullName>
    </submittedName>
</protein>
<gene>
    <name evidence="1" type="ORF">PXEA_LOCUS36989</name>
</gene>
<comment type="caution">
    <text evidence="1">The sequence shown here is derived from an EMBL/GenBank/DDBJ whole genome shotgun (WGS) entry which is preliminary data.</text>
</comment>
<dbReference type="OrthoDB" id="5348404at2759"/>
<proteinExistence type="predicted"/>
<dbReference type="EMBL" id="CAAALY010282528">
    <property type="protein sequence ID" value="VEL43549.1"/>
    <property type="molecule type" value="Genomic_DNA"/>
</dbReference>
<sequence>RVVACQPAQHPQTRLVFIRHLVRPFTANQLSQMIRSQFYCPSEETTSSITVGERMDSSESVFPESEEAVKSASGNVVEELWLDRVKSTAIVI</sequence>
<reference evidence="1" key="1">
    <citation type="submission" date="2018-11" db="EMBL/GenBank/DDBJ databases">
        <authorList>
            <consortium name="Pathogen Informatics"/>
        </authorList>
    </citation>
    <scope>NUCLEOTIDE SEQUENCE</scope>
</reference>
<feature type="non-terminal residue" evidence="1">
    <location>
        <position position="1"/>
    </location>
</feature>
<accession>A0A448XS22</accession>
<dbReference type="AlphaFoldDB" id="A0A448XS22"/>
<dbReference type="Proteomes" id="UP000784294">
    <property type="component" value="Unassembled WGS sequence"/>
</dbReference>
<evidence type="ECO:0000313" key="1">
    <source>
        <dbReference type="EMBL" id="VEL43549.1"/>
    </source>
</evidence>
<name>A0A448XS22_9PLAT</name>